<reference evidence="1 2" key="1">
    <citation type="journal article" date="2015" name="Int. J. Syst. Evol. Microbiol.">
        <title>Nitrosospira lacus sp. nov., a psychrotolerant, ammonia-oxidizing bacterium from sandy lake sediment.</title>
        <authorList>
            <person name="Urakawa H."/>
            <person name="Garcia J.C."/>
            <person name="Nielsen J.L."/>
            <person name="Le V.Q."/>
            <person name="Kozlowski J.A."/>
            <person name="Stein L.Y."/>
            <person name="Lim C.K."/>
            <person name="Pommerening-Roser A."/>
            <person name="Martens-Habbena W."/>
            <person name="Stahl D.A."/>
            <person name="Klotz M.G."/>
        </authorList>
    </citation>
    <scope>NUCLEOTIDE SEQUENCE [LARGE SCALE GENOMIC DNA]</scope>
    <source>
        <strain evidence="1 2">APG3</strain>
    </source>
</reference>
<protein>
    <submittedName>
        <fullName evidence="1">Type VI secretion system-associated protein</fullName>
    </submittedName>
</protein>
<dbReference type="EMBL" id="CP021106">
    <property type="protein sequence ID" value="ARO88007.1"/>
    <property type="molecule type" value="Genomic_DNA"/>
</dbReference>
<dbReference type="AlphaFoldDB" id="A0A1W6SQD2"/>
<dbReference type="OrthoDB" id="9775333at2"/>
<evidence type="ECO:0000313" key="1">
    <source>
        <dbReference type="EMBL" id="ARO88007.1"/>
    </source>
</evidence>
<dbReference type="KEGG" id="nlc:EBAPG3_009625"/>
<proteinExistence type="predicted"/>
<sequence length="445" mass="49800">MSWNNKVVWSEGLFLQPQHFQQHDRYVERLVEGRAAPLLGYSWGFSGLELNLAAAALGKVQLTAARGIFPDGTPFDFPSEDVPPLPLDIDVDTRNEFIVLALPMRRAGMDETDTAALQDNSLARFSVEEREVADSNADSQNSAFLQVGQLRLRVMRERDVTAAYTTLNVAQITERRADNQLVLQKEFIPPMLHVGSDLMLAGYVSELHGLLHQRGETLASRVAQPGRGGVAEVADFLMLQTINRYEPLFANFSTHRLLHPERLFSACLGLAGELATFTHGSRRPPAYPEYQHDALVHCFMPLITDLRRSLSMVLEQNAISIELQDRRYGIRVAVIPDQELLKTAHFVLAVHAQLPAEALRTRFPAQVKIGSVERIRDLVNLALPGIPLNSLPVAPRQIPFHAGFSYFELERGGEMWKQLERSGGLAMHVAGEFPGLELEFWAIRE</sequence>
<keyword evidence="2" id="KW-1185">Reference proteome</keyword>
<name>A0A1W6SQD2_9PROT</name>
<organism evidence="1 2">
    <name type="scientific">Nitrosospira lacus</name>
    <dbReference type="NCBI Taxonomy" id="1288494"/>
    <lineage>
        <taxon>Bacteria</taxon>
        <taxon>Pseudomonadati</taxon>
        <taxon>Pseudomonadota</taxon>
        <taxon>Betaproteobacteria</taxon>
        <taxon>Nitrosomonadales</taxon>
        <taxon>Nitrosomonadaceae</taxon>
        <taxon>Nitrosospira</taxon>
    </lineage>
</organism>
<gene>
    <name evidence="1" type="ORF">EBAPG3_009625</name>
</gene>
<dbReference type="Pfam" id="PF05936">
    <property type="entry name" value="T6SS_VasE"/>
    <property type="match status" value="1"/>
</dbReference>
<dbReference type="InterPro" id="IPR010263">
    <property type="entry name" value="T6SS_TssK"/>
</dbReference>
<accession>A0A1W6SQD2</accession>
<dbReference type="eggNOG" id="COG3522">
    <property type="taxonomic scope" value="Bacteria"/>
</dbReference>
<dbReference type="PANTHER" id="PTHR35566:SF1">
    <property type="entry name" value="TYPE VI SECRETION SYSTEM BASEPLATE COMPONENT TSSK1"/>
    <property type="match status" value="1"/>
</dbReference>
<dbReference type="Proteomes" id="UP000012179">
    <property type="component" value="Chromosome"/>
</dbReference>
<evidence type="ECO:0000313" key="2">
    <source>
        <dbReference type="Proteomes" id="UP000012179"/>
    </source>
</evidence>
<dbReference type="PANTHER" id="PTHR35566">
    <property type="entry name" value="BLR3599 PROTEIN"/>
    <property type="match status" value="1"/>
</dbReference>
<dbReference type="NCBIfam" id="TIGR03353">
    <property type="entry name" value="VI_chp_4"/>
    <property type="match status" value="1"/>
</dbReference>